<organism evidence="2 3">
    <name type="scientific">Microthlaspi erraticum</name>
    <dbReference type="NCBI Taxonomy" id="1685480"/>
    <lineage>
        <taxon>Eukaryota</taxon>
        <taxon>Viridiplantae</taxon>
        <taxon>Streptophyta</taxon>
        <taxon>Embryophyta</taxon>
        <taxon>Tracheophyta</taxon>
        <taxon>Spermatophyta</taxon>
        <taxon>Magnoliopsida</taxon>
        <taxon>eudicotyledons</taxon>
        <taxon>Gunneridae</taxon>
        <taxon>Pentapetalae</taxon>
        <taxon>rosids</taxon>
        <taxon>malvids</taxon>
        <taxon>Brassicales</taxon>
        <taxon>Brassicaceae</taxon>
        <taxon>Coluteocarpeae</taxon>
        <taxon>Microthlaspi</taxon>
    </lineage>
</organism>
<dbReference type="Proteomes" id="UP000467841">
    <property type="component" value="Unassembled WGS sequence"/>
</dbReference>
<dbReference type="Gene3D" id="1.20.1050.10">
    <property type="match status" value="1"/>
</dbReference>
<dbReference type="PANTHER" id="PTHR45642:SF134">
    <property type="entry name" value="BNAC02G29810D PROTEIN"/>
    <property type="match status" value="1"/>
</dbReference>
<evidence type="ECO:0000313" key="3">
    <source>
        <dbReference type="Proteomes" id="UP000467841"/>
    </source>
</evidence>
<proteinExistence type="inferred from homology"/>
<dbReference type="SUPFAM" id="SSF47616">
    <property type="entry name" value="GST C-terminal domain-like"/>
    <property type="match status" value="1"/>
</dbReference>
<dbReference type="EMBL" id="CACVBM020001251">
    <property type="protein sequence ID" value="CAA7041737.1"/>
    <property type="molecule type" value="Genomic_DNA"/>
</dbReference>
<dbReference type="InterPro" id="IPR001087">
    <property type="entry name" value="GDSL"/>
</dbReference>
<dbReference type="Gene3D" id="3.40.50.1110">
    <property type="entry name" value="SGNH hydrolase"/>
    <property type="match status" value="1"/>
</dbReference>
<dbReference type="Pfam" id="PF00657">
    <property type="entry name" value="Lipase_GDSL"/>
    <property type="match status" value="1"/>
</dbReference>
<sequence length="240" mass="26415">MRTLLKCNFAPYGKDFPGKIATGRFSDGRVPSEIIAERLGITKTIPAYLDPTLKNEDLIKGINFASGGSGYDPLTSKIVELYGLGARRIGVFSAVPVGCVPARRTLTGIKRTCSDKLNNMALQFNAKLSPSLEALGKESPGSKIVFINVYDILLDMIENPKNYDPPAALYYAAETWVDALNGRPYLGESTPNLADLAVFGVLRPIRYLRSGKYMVDTTHIGEWYSRMENTVGEPSRIKEE</sequence>
<dbReference type="InterPro" id="IPR050592">
    <property type="entry name" value="GDSL_lipolytic_enzyme"/>
</dbReference>
<name>A0A6D2JNQ0_9BRAS</name>
<keyword evidence="3" id="KW-1185">Reference proteome</keyword>
<evidence type="ECO:0008006" key="4">
    <source>
        <dbReference type="Google" id="ProtNLM"/>
    </source>
</evidence>
<dbReference type="GO" id="GO:0016788">
    <property type="term" value="F:hydrolase activity, acting on ester bonds"/>
    <property type="evidence" value="ECO:0007669"/>
    <property type="project" value="InterPro"/>
</dbReference>
<comment type="similarity">
    <text evidence="1">Belongs to the 'GDSL' lipolytic enzyme family.</text>
</comment>
<protein>
    <recommendedName>
        <fullName evidence="4">GST C-terminal domain-containing protein</fullName>
    </recommendedName>
</protein>
<evidence type="ECO:0000313" key="2">
    <source>
        <dbReference type="EMBL" id="CAA7041737.1"/>
    </source>
</evidence>
<evidence type="ECO:0000256" key="1">
    <source>
        <dbReference type="ARBA" id="ARBA00008668"/>
    </source>
</evidence>
<gene>
    <name evidence="2" type="ORF">MERR_LOCUS28972</name>
</gene>
<comment type="caution">
    <text evidence="2">The sequence shown here is derived from an EMBL/GenBank/DDBJ whole genome shotgun (WGS) entry which is preliminary data.</text>
</comment>
<dbReference type="InterPro" id="IPR036282">
    <property type="entry name" value="Glutathione-S-Trfase_C_sf"/>
</dbReference>
<dbReference type="OrthoDB" id="1600564at2759"/>
<reference evidence="2" key="1">
    <citation type="submission" date="2020-01" db="EMBL/GenBank/DDBJ databases">
        <authorList>
            <person name="Mishra B."/>
        </authorList>
    </citation>
    <scope>NUCLEOTIDE SEQUENCE [LARGE SCALE GENOMIC DNA]</scope>
</reference>
<dbReference type="InterPro" id="IPR036514">
    <property type="entry name" value="SGNH_hydro_sf"/>
</dbReference>
<accession>A0A6D2JNQ0</accession>
<dbReference type="GO" id="GO:0005576">
    <property type="term" value="C:extracellular region"/>
    <property type="evidence" value="ECO:0007669"/>
    <property type="project" value="TreeGrafter"/>
</dbReference>
<dbReference type="PANTHER" id="PTHR45642">
    <property type="entry name" value="GDSL ESTERASE/LIPASE EXL3"/>
    <property type="match status" value="1"/>
</dbReference>
<dbReference type="AlphaFoldDB" id="A0A6D2JNQ0"/>